<evidence type="ECO:0000313" key="1">
    <source>
        <dbReference type="EMBL" id="MEQ2310859.1"/>
    </source>
</evidence>
<sequence>MKTSGMRKQEGGGRHPESHLNAWVVGAQRCSFSASLSCQLQQLHNVQSLQHLGTHFMSIFRRFQSHPSPGGLCL</sequence>
<dbReference type="Proteomes" id="UP001469553">
    <property type="component" value="Unassembled WGS sequence"/>
</dbReference>
<name>A0ABV0ZX67_9TELE</name>
<accession>A0ABV0ZX67</accession>
<keyword evidence="2" id="KW-1185">Reference proteome</keyword>
<comment type="caution">
    <text evidence="1">The sequence shown here is derived from an EMBL/GenBank/DDBJ whole genome shotgun (WGS) entry which is preliminary data.</text>
</comment>
<evidence type="ECO:0000313" key="2">
    <source>
        <dbReference type="Proteomes" id="UP001469553"/>
    </source>
</evidence>
<dbReference type="EMBL" id="JAHRIP010076124">
    <property type="protein sequence ID" value="MEQ2310859.1"/>
    <property type="molecule type" value="Genomic_DNA"/>
</dbReference>
<reference evidence="1 2" key="1">
    <citation type="submission" date="2021-06" db="EMBL/GenBank/DDBJ databases">
        <authorList>
            <person name="Palmer J.M."/>
        </authorList>
    </citation>
    <scope>NUCLEOTIDE SEQUENCE [LARGE SCALE GENOMIC DNA]</scope>
    <source>
        <strain evidence="1 2">AS_MEX2019</strain>
        <tissue evidence="1">Muscle</tissue>
    </source>
</reference>
<organism evidence="1 2">
    <name type="scientific">Ameca splendens</name>
    <dbReference type="NCBI Taxonomy" id="208324"/>
    <lineage>
        <taxon>Eukaryota</taxon>
        <taxon>Metazoa</taxon>
        <taxon>Chordata</taxon>
        <taxon>Craniata</taxon>
        <taxon>Vertebrata</taxon>
        <taxon>Euteleostomi</taxon>
        <taxon>Actinopterygii</taxon>
        <taxon>Neopterygii</taxon>
        <taxon>Teleostei</taxon>
        <taxon>Neoteleostei</taxon>
        <taxon>Acanthomorphata</taxon>
        <taxon>Ovalentaria</taxon>
        <taxon>Atherinomorphae</taxon>
        <taxon>Cyprinodontiformes</taxon>
        <taxon>Goodeidae</taxon>
        <taxon>Ameca</taxon>
    </lineage>
</organism>
<gene>
    <name evidence="1" type="ORF">AMECASPLE_013549</name>
</gene>
<protein>
    <submittedName>
        <fullName evidence="1">Uncharacterized protein</fullName>
    </submittedName>
</protein>
<proteinExistence type="predicted"/>